<dbReference type="OrthoDB" id="9807549at2"/>
<evidence type="ECO:0000313" key="3">
    <source>
        <dbReference type="Proteomes" id="UP000199119"/>
    </source>
</evidence>
<dbReference type="Pfam" id="PF14393">
    <property type="entry name" value="DUF4422"/>
    <property type="match status" value="1"/>
</dbReference>
<dbReference type="AlphaFoldDB" id="A0A1I2CJZ3"/>
<reference evidence="3" key="1">
    <citation type="submission" date="2016-10" db="EMBL/GenBank/DDBJ databases">
        <authorList>
            <person name="Varghese N."/>
            <person name="Submissions S."/>
        </authorList>
    </citation>
    <scope>NUCLEOTIDE SEQUENCE [LARGE SCALE GENOMIC DNA]</scope>
    <source>
        <strain evidence="3">DSM 27981</strain>
    </source>
</reference>
<feature type="domain" description="DUF4422" evidence="1">
    <location>
        <begin position="7"/>
        <end position="235"/>
    </location>
</feature>
<dbReference type="STRING" id="1177982.SAMN04489711_104136"/>
<dbReference type="RefSeq" id="WP_092939078.1">
    <property type="nucleotide sequence ID" value="NZ_FONX01000004.1"/>
</dbReference>
<evidence type="ECO:0000259" key="1">
    <source>
        <dbReference type="Pfam" id="PF14393"/>
    </source>
</evidence>
<accession>A0A1I2CJZ3</accession>
<gene>
    <name evidence="2" type="ORF">SAMN04489711_104136</name>
</gene>
<sequence length="290" mass="34586">MHSTSLKILVCHYRDIYFRTNNPVYLEIQCGKDSTGLDLPMQGDNTKTNISSRNRYWSEITGLYWAWKNLPHTDYVGLCSYRRFFNFTQSPSAPVNLIERSEASQIENIDLSIVVKILEDYDIIVPQAYTYAYSIRRVCSMNYVDYDFDMLEKSIHEISPDYDAAYQKVLYGSNTMIGHNMFILPWDRFQEFCSWVFRILFRMEEQLDPSDYPVNQVRVFGYMHEILLGVYIEHHRLKQYHSQITWISEKQGKFKFNSVFYRIAASAYYYISRLFLGRQYQHVLNRPPVR</sequence>
<protein>
    <recommendedName>
        <fullName evidence="1">DUF4422 domain-containing protein</fullName>
    </recommendedName>
</protein>
<dbReference type="Proteomes" id="UP000199119">
    <property type="component" value="Unassembled WGS sequence"/>
</dbReference>
<dbReference type="InterPro" id="IPR025536">
    <property type="entry name" value="DUF4422"/>
</dbReference>
<dbReference type="EMBL" id="FONX01000004">
    <property type="protein sequence ID" value="SFE68621.1"/>
    <property type="molecule type" value="Genomic_DNA"/>
</dbReference>
<keyword evidence="3" id="KW-1185">Reference proteome</keyword>
<proteinExistence type="predicted"/>
<evidence type="ECO:0000313" key="2">
    <source>
        <dbReference type="EMBL" id="SFE68621.1"/>
    </source>
</evidence>
<name>A0A1I2CJZ3_9BURK</name>
<organism evidence="2 3">
    <name type="scientific">Paracidovorax wautersii</name>
    <dbReference type="NCBI Taxonomy" id="1177982"/>
    <lineage>
        <taxon>Bacteria</taxon>
        <taxon>Pseudomonadati</taxon>
        <taxon>Pseudomonadota</taxon>
        <taxon>Betaproteobacteria</taxon>
        <taxon>Burkholderiales</taxon>
        <taxon>Comamonadaceae</taxon>
        <taxon>Paracidovorax</taxon>
    </lineage>
</organism>